<dbReference type="GO" id="GO:0009361">
    <property type="term" value="C:succinate-CoA ligase complex (ADP-forming)"/>
    <property type="evidence" value="ECO:0007669"/>
    <property type="project" value="TreeGrafter"/>
</dbReference>
<dbReference type="PROSITE" id="PS01216">
    <property type="entry name" value="SUCCINYL_COA_LIG_1"/>
    <property type="match status" value="1"/>
</dbReference>
<comment type="catalytic activity">
    <reaction evidence="5">
        <text>GTP + succinate + CoA = succinyl-CoA + GDP + phosphate</text>
        <dbReference type="Rhea" id="RHEA:22120"/>
        <dbReference type="ChEBI" id="CHEBI:30031"/>
        <dbReference type="ChEBI" id="CHEBI:37565"/>
        <dbReference type="ChEBI" id="CHEBI:43474"/>
        <dbReference type="ChEBI" id="CHEBI:57287"/>
        <dbReference type="ChEBI" id="CHEBI:57292"/>
        <dbReference type="ChEBI" id="CHEBI:58189"/>
    </reaction>
</comment>
<accession>A0A016QNI3</accession>
<dbReference type="InterPro" id="IPR036291">
    <property type="entry name" value="NAD(P)-bd_dom_sf"/>
</dbReference>
<evidence type="ECO:0000256" key="6">
    <source>
        <dbReference type="PIRSR" id="PIRSR001553-1"/>
    </source>
</evidence>
<dbReference type="FunFam" id="3.40.50.720:FF:000277">
    <property type="entry name" value="Succinate--CoA ligase [ADP-forming] subunit alpha"/>
    <property type="match status" value="1"/>
</dbReference>
<dbReference type="GO" id="GO:0004775">
    <property type="term" value="F:succinate-CoA ligase (ADP-forming) activity"/>
    <property type="evidence" value="ECO:0007669"/>
    <property type="project" value="UniProtKB-UniRule"/>
</dbReference>
<dbReference type="Pfam" id="PF00549">
    <property type="entry name" value="Ligase_CoA"/>
    <property type="match status" value="1"/>
</dbReference>
<feature type="domain" description="CoA-binding" evidence="9">
    <location>
        <begin position="4"/>
        <end position="100"/>
    </location>
</feature>
<dbReference type="NCBIfam" id="TIGR01019">
    <property type="entry name" value="sucCoAalpha"/>
    <property type="match status" value="1"/>
</dbReference>
<dbReference type="PROSITE" id="PS00399">
    <property type="entry name" value="SUCCINYL_COA_LIG_2"/>
    <property type="match status" value="1"/>
</dbReference>
<dbReference type="InterPro" id="IPR033847">
    <property type="entry name" value="Citrt_syn/SCS-alpha_CS"/>
</dbReference>
<dbReference type="STRING" id="1476583.DEIPH_ctg033orf0142"/>
<comment type="function">
    <text evidence="5 8">Succinyl-CoA synthetase functions in the citric acid cycle (TCA), coupling the hydrolysis of succinyl-CoA to the synthesis of either ATP or GTP and thus represents the only step of substrate-level phosphorylation in the TCA. The alpha subunit of the enzyme binds the substrates coenzyme A and phosphate, while succinate binding and nucleotide specificity is provided by the beta subunit.</text>
</comment>
<dbReference type="OrthoDB" id="9807196at2"/>
<dbReference type="Pfam" id="PF02629">
    <property type="entry name" value="CoA_binding"/>
    <property type="match status" value="1"/>
</dbReference>
<gene>
    <name evidence="5" type="primary">sucD</name>
    <name evidence="10" type="ORF">DEIPH_ctg033orf0142</name>
</gene>
<dbReference type="InterPro" id="IPR005811">
    <property type="entry name" value="SUCC_ACL_C"/>
</dbReference>
<dbReference type="PATRIC" id="fig|1476583.3.peg.2283"/>
<dbReference type="EC" id="6.2.1.5" evidence="5"/>
<reference evidence="10 11" key="1">
    <citation type="submission" date="2014-03" db="EMBL/GenBank/DDBJ databases">
        <title>Draft genome sequence of Deinococcus phoenicis 1P10ME.</title>
        <authorList>
            <person name="Stepanov V.G."/>
            <person name="Vaishampayan P."/>
            <person name="Venkateswaran K."/>
            <person name="Fox G.E."/>
        </authorList>
    </citation>
    <scope>NUCLEOTIDE SEQUENCE [LARGE SCALE GENOMIC DNA]</scope>
    <source>
        <strain evidence="10 11">1P10ME</strain>
    </source>
</reference>
<protein>
    <recommendedName>
        <fullName evidence="5">Succinate--CoA ligase [ADP-forming] subunit alpha</fullName>
        <ecNumber evidence="5">6.2.1.5</ecNumber>
    </recommendedName>
    <alternativeName>
        <fullName evidence="5">Succinyl-CoA synthetase subunit alpha</fullName>
        <shortName evidence="5">SCS-alpha</shortName>
    </alternativeName>
</protein>
<evidence type="ECO:0000256" key="1">
    <source>
        <dbReference type="ARBA" id="ARBA00022532"/>
    </source>
</evidence>
<dbReference type="PANTHER" id="PTHR11117:SF2">
    <property type="entry name" value="SUCCINATE--COA LIGASE [ADP_GDP-FORMING] SUBUNIT ALPHA, MITOCHONDRIAL"/>
    <property type="match status" value="1"/>
</dbReference>
<dbReference type="GO" id="GO:0006099">
    <property type="term" value="P:tricarboxylic acid cycle"/>
    <property type="evidence" value="ECO:0007669"/>
    <property type="project" value="UniProtKB-UniRule"/>
</dbReference>
<dbReference type="UniPathway" id="UPA00223">
    <property type="reaction ID" value="UER00999"/>
</dbReference>
<dbReference type="HAMAP" id="MF_01988">
    <property type="entry name" value="Succ_CoA_alpha"/>
    <property type="match status" value="1"/>
</dbReference>
<proteinExistence type="inferred from homology"/>
<evidence type="ECO:0000256" key="4">
    <source>
        <dbReference type="ARBA" id="ARBA00060724"/>
    </source>
</evidence>
<keyword evidence="2 5" id="KW-0436">Ligase</keyword>
<dbReference type="InterPro" id="IPR016102">
    <property type="entry name" value="Succinyl-CoA_synth-like"/>
</dbReference>
<comment type="caution">
    <text evidence="10">The sequence shown here is derived from an EMBL/GenBank/DDBJ whole genome shotgun (WGS) entry which is preliminary data.</text>
</comment>
<dbReference type="SUPFAM" id="SSF51735">
    <property type="entry name" value="NAD(P)-binding Rossmann-fold domains"/>
    <property type="match status" value="1"/>
</dbReference>
<dbReference type="eggNOG" id="COG0074">
    <property type="taxonomic scope" value="Bacteria"/>
</dbReference>
<evidence type="ECO:0000256" key="7">
    <source>
        <dbReference type="RuleBase" id="RU000677"/>
    </source>
</evidence>
<dbReference type="Gene3D" id="3.40.50.261">
    <property type="entry name" value="Succinyl-CoA synthetase domains"/>
    <property type="match status" value="1"/>
</dbReference>
<dbReference type="EMBL" id="JHAC01000033">
    <property type="protein sequence ID" value="EYB67710.1"/>
    <property type="molecule type" value="Genomic_DNA"/>
</dbReference>
<evidence type="ECO:0000256" key="5">
    <source>
        <dbReference type="HAMAP-Rule" id="MF_01988"/>
    </source>
</evidence>
<dbReference type="GO" id="GO:0004776">
    <property type="term" value="F:succinate-CoA ligase (GDP-forming) activity"/>
    <property type="evidence" value="ECO:0007669"/>
    <property type="project" value="TreeGrafter"/>
</dbReference>
<dbReference type="PRINTS" id="PR01798">
    <property type="entry name" value="SCOASYNTHASE"/>
</dbReference>
<organism evidence="10 11">
    <name type="scientific">Deinococcus phoenicis</name>
    <dbReference type="NCBI Taxonomy" id="1476583"/>
    <lineage>
        <taxon>Bacteria</taxon>
        <taxon>Thermotogati</taxon>
        <taxon>Deinococcota</taxon>
        <taxon>Deinococci</taxon>
        <taxon>Deinococcales</taxon>
        <taxon>Deinococcaceae</taxon>
        <taxon>Deinococcus</taxon>
    </lineage>
</organism>
<dbReference type="Proteomes" id="UP000020492">
    <property type="component" value="Unassembled WGS sequence"/>
</dbReference>
<dbReference type="SUPFAM" id="SSF52210">
    <property type="entry name" value="Succinyl-CoA synthetase domains"/>
    <property type="match status" value="1"/>
</dbReference>
<keyword evidence="1 5" id="KW-0816">Tricarboxylic acid cycle</keyword>
<sequence>MGILVGKDTQVLVVGMTGREGANHTKAMREFGTKIVAGVTPGKGGQTHEGLPVYNSVPEAQAQHRIDTSIIFVPPAGAADAVLESAYAGVPLIVLITEGVPTVDMMRAVQEVKELDAKSRAAGGQGVRLIGGNCPGLVTNGECKVGIMPNRIYQKPGRIGLISRSGTLTYEAAKLLNDAGMGTSTTVGIGGDPVIGTTFADVLPLFEADPETDAVVVIGEIGGADEEAAAEYIAAHMKKPVVAFISGRSAPAGKRMGHAGAIIMGNVGTPESKLAAFKAANVPVADTMPEIIDLVKKALNVQA</sequence>
<dbReference type="AlphaFoldDB" id="A0A016QNI3"/>
<feature type="binding site" evidence="5">
    <location>
        <position position="170"/>
    </location>
    <ligand>
        <name>substrate</name>
        <note>ligand shared with subunit beta</note>
    </ligand>
</feature>
<feature type="binding site" evidence="5">
    <location>
        <begin position="96"/>
        <end position="98"/>
    </location>
    <ligand>
        <name>CoA</name>
        <dbReference type="ChEBI" id="CHEBI:57287"/>
    </ligand>
</feature>
<keyword evidence="3 5" id="KW-0547">Nucleotide-binding</keyword>
<comment type="similarity">
    <text evidence="4 5 7">Belongs to the succinate/malate CoA ligase alpha subunit family.</text>
</comment>
<feature type="binding site" evidence="5">
    <location>
        <begin position="17"/>
        <end position="20"/>
    </location>
    <ligand>
        <name>CoA</name>
        <dbReference type="ChEBI" id="CHEBI:57287"/>
    </ligand>
</feature>
<evidence type="ECO:0000313" key="10">
    <source>
        <dbReference type="EMBL" id="EYB67710.1"/>
    </source>
</evidence>
<dbReference type="RefSeq" id="WP_034358021.1">
    <property type="nucleotide sequence ID" value="NZ_JHAC01000033.1"/>
</dbReference>
<dbReference type="FunFam" id="3.40.50.261:FF:000006">
    <property type="entry name" value="Succinate--CoA ligase [ADP-forming] subunit alpha"/>
    <property type="match status" value="1"/>
</dbReference>
<evidence type="ECO:0000259" key="9">
    <source>
        <dbReference type="SMART" id="SM00881"/>
    </source>
</evidence>
<evidence type="ECO:0000313" key="11">
    <source>
        <dbReference type="Proteomes" id="UP000020492"/>
    </source>
</evidence>
<comment type="catalytic activity">
    <reaction evidence="5 8">
        <text>succinate + ATP + CoA = succinyl-CoA + ADP + phosphate</text>
        <dbReference type="Rhea" id="RHEA:17661"/>
        <dbReference type="ChEBI" id="CHEBI:30031"/>
        <dbReference type="ChEBI" id="CHEBI:30616"/>
        <dbReference type="ChEBI" id="CHEBI:43474"/>
        <dbReference type="ChEBI" id="CHEBI:57287"/>
        <dbReference type="ChEBI" id="CHEBI:57292"/>
        <dbReference type="ChEBI" id="CHEBI:456216"/>
        <dbReference type="EC" id="6.2.1.5"/>
    </reaction>
</comment>
<feature type="binding site" evidence="5">
    <location>
        <position position="43"/>
    </location>
    <ligand>
        <name>CoA</name>
        <dbReference type="ChEBI" id="CHEBI:57287"/>
    </ligand>
</feature>
<evidence type="ECO:0000256" key="2">
    <source>
        <dbReference type="ARBA" id="ARBA00022598"/>
    </source>
</evidence>
<dbReference type="SMART" id="SM00881">
    <property type="entry name" value="CoA_binding"/>
    <property type="match status" value="1"/>
</dbReference>
<dbReference type="Gene3D" id="3.40.50.720">
    <property type="entry name" value="NAD(P)-binding Rossmann-like Domain"/>
    <property type="match status" value="1"/>
</dbReference>
<name>A0A016QNI3_9DEIO</name>
<dbReference type="InterPro" id="IPR005810">
    <property type="entry name" value="CoA_lig_alpha"/>
</dbReference>
<dbReference type="InterPro" id="IPR003781">
    <property type="entry name" value="CoA-bd"/>
</dbReference>
<dbReference type="PIRSF" id="PIRSF001553">
    <property type="entry name" value="SucCS_alpha"/>
    <property type="match status" value="1"/>
</dbReference>
<dbReference type="InterPro" id="IPR017440">
    <property type="entry name" value="Cit_synth/succinyl-CoA_lig_AS"/>
</dbReference>
<evidence type="ECO:0000256" key="3">
    <source>
        <dbReference type="ARBA" id="ARBA00022741"/>
    </source>
</evidence>
<comment type="pathway">
    <text evidence="5 8">Carbohydrate metabolism; tricarboxylic acid cycle; succinate from succinyl-CoA (ligase route): step 1/1.</text>
</comment>
<dbReference type="PANTHER" id="PTHR11117">
    <property type="entry name" value="SUCCINYL-COA LIGASE SUBUNIT ALPHA"/>
    <property type="match status" value="1"/>
</dbReference>
<evidence type="ECO:0000256" key="8">
    <source>
        <dbReference type="RuleBase" id="RU000699"/>
    </source>
</evidence>
<dbReference type="GO" id="GO:0000166">
    <property type="term" value="F:nucleotide binding"/>
    <property type="evidence" value="ECO:0007669"/>
    <property type="project" value="UniProtKB-KW"/>
</dbReference>
<dbReference type="NCBIfam" id="NF004230">
    <property type="entry name" value="PRK05678.1"/>
    <property type="match status" value="1"/>
</dbReference>
<feature type="active site" description="Tele-phosphohistidine intermediate" evidence="5 6">
    <location>
        <position position="258"/>
    </location>
</feature>
<comment type="subunit">
    <text evidence="5 8">Heterotetramer of two alpha and two beta subunits.</text>
</comment>
<keyword evidence="11" id="KW-1185">Reference proteome</keyword>